<organism evidence="1 2">
    <name type="scientific">Marinobacter nauticus</name>
    <name type="common">Marinobacter hydrocarbonoclasticus</name>
    <name type="synonym">Marinobacter aquaeolei</name>
    <dbReference type="NCBI Taxonomy" id="2743"/>
    <lineage>
        <taxon>Bacteria</taxon>
        <taxon>Pseudomonadati</taxon>
        <taxon>Pseudomonadota</taxon>
        <taxon>Gammaproteobacteria</taxon>
        <taxon>Pseudomonadales</taxon>
        <taxon>Marinobacteraceae</taxon>
        <taxon>Marinobacter</taxon>
    </lineage>
</organism>
<dbReference type="RefSeq" id="WP_114435421.1">
    <property type="nucleotide sequence ID" value="NZ_QPJI01000020.1"/>
</dbReference>
<proteinExistence type="predicted"/>
<comment type="caution">
    <text evidence="1">The sequence shown here is derived from an EMBL/GenBank/DDBJ whole genome shotgun (WGS) entry which is preliminary data.</text>
</comment>
<protein>
    <submittedName>
        <fullName evidence="1">Uncharacterized protein</fullName>
    </submittedName>
</protein>
<sequence>MTQQPAHTGTRLPCRIYSQYAAEQAAYEIMHYWFEKMEKRLAEEPGNVMTGLNAVCGHTHWLLDGRMVSGPSVRDAANPLPAYAADDHTPEDCIEGLGKNDLLELAYEAKAWLENPTFIRLPDDHYMGTPMAPAEIVETRQVKGFAQPLRPYAVSNMVDVVVNDDKQLIRVDGKECLIKLDIPKHAMIAGSGYVKHIRMKIPQLDIVGQPSCFETLDEVSLINHLCYGTGYSPLHFASWRATYEVVSSEEEVSLEYTLSIPPEIVRYLTAMGV</sequence>
<name>A0A368X4L3_MARNT</name>
<dbReference type="Proteomes" id="UP000253647">
    <property type="component" value="Unassembled WGS sequence"/>
</dbReference>
<dbReference type="AlphaFoldDB" id="A0A368X4L3"/>
<accession>A0A368X4L3</accession>
<evidence type="ECO:0000313" key="2">
    <source>
        <dbReference type="Proteomes" id="UP000253647"/>
    </source>
</evidence>
<dbReference type="EMBL" id="QPJI01000020">
    <property type="protein sequence ID" value="RCW62940.1"/>
    <property type="molecule type" value="Genomic_DNA"/>
</dbReference>
<reference evidence="1 2" key="1">
    <citation type="submission" date="2018-07" db="EMBL/GenBank/DDBJ databases">
        <title>Freshwater and sediment microbial communities from various areas in North America, analyzing microbe dynamics in response to fracking.</title>
        <authorList>
            <person name="Lamendella R."/>
        </authorList>
    </citation>
    <scope>NUCLEOTIDE SEQUENCE [LARGE SCALE GENOMIC DNA]</scope>
    <source>
        <strain evidence="1 2">105B</strain>
    </source>
</reference>
<gene>
    <name evidence="1" type="ORF">DET61_12062</name>
</gene>
<evidence type="ECO:0000313" key="1">
    <source>
        <dbReference type="EMBL" id="RCW62940.1"/>
    </source>
</evidence>